<evidence type="ECO:0000313" key="2">
    <source>
        <dbReference type="Proteomes" id="UP000091857"/>
    </source>
</evidence>
<comment type="caution">
    <text evidence="1">The sequence shown here is derived from an EMBL/GenBank/DDBJ whole genome shotgun (WGS) entry which is preliminary data.</text>
</comment>
<evidence type="ECO:0000313" key="1">
    <source>
        <dbReference type="EMBL" id="KAG8645321.1"/>
    </source>
</evidence>
<reference evidence="2" key="1">
    <citation type="journal article" date="2016" name="Nat. Biotechnol.">
        <title>Sequencing wild and cultivated cassava and related species reveals extensive interspecific hybridization and genetic diversity.</title>
        <authorList>
            <person name="Bredeson J.V."/>
            <person name="Lyons J.B."/>
            <person name="Prochnik S.E."/>
            <person name="Wu G.A."/>
            <person name="Ha C.M."/>
            <person name="Edsinger-Gonzales E."/>
            <person name="Grimwood J."/>
            <person name="Schmutz J."/>
            <person name="Rabbi I.Y."/>
            <person name="Egesi C."/>
            <person name="Nauluvula P."/>
            <person name="Lebot V."/>
            <person name="Ndunguru J."/>
            <person name="Mkamilo G."/>
            <person name="Bart R.S."/>
            <person name="Setter T.L."/>
            <person name="Gleadow R.M."/>
            <person name="Kulakow P."/>
            <person name="Ferguson M.E."/>
            <person name="Rounsley S."/>
            <person name="Rokhsar D.S."/>
        </authorList>
    </citation>
    <scope>NUCLEOTIDE SEQUENCE [LARGE SCALE GENOMIC DNA]</scope>
    <source>
        <strain evidence="2">cv. AM560-2</strain>
    </source>
</reference>
<dbReference type="EMBL" id="CM004396">
    <property type="protein sequence ID" value="KAG8645321.1"/>
    <property type="molecule type" value="Genomic_DNA"/>
</dbReference>
<sequence length="179" mass="21688">MSAGISDHSPLIMKILGVINRRNVPFRFFNMWVSHPKYDGIVGREWQLKELKWELKKLNRREFFDISRRVDNYRQMIEQLQESLQSDPMNLVFLDEERAVMSYFRNLLEHEEEFYKQKSKLIWVQYEDFNTKFFHNSMKIRWVRNSIPNLVVEERAPGVSKFQNFALSSKNLQIKVKTH</sequence>
<gene>
    <name evidence="1" type="ORF">MANES_10G054501v8</name>
</gene>
<organism evidence="1 2">
    <name type="scientific">Manihot esculenta</name>
    <name type="common">Cassava</name>
    <name type="synonym">Jatropha manihot</name>
    <dbReference type="NCBI Taxonomy" id="3983"/>
    <lineage>
        <taxon>Eukaryota</taxon>
        <taxon>Viridiplantae</taxon>
        <taxon>Streptophyta</taxon>
        <taxon>Embryophyta</taxon>
        <taxon>Tracheophyta</taxon>
        <taxon>Spermatophyta</taxon>
        <taxon>Magnoliopsida</taxon>
        <taxon>eudicotyledons</taxon>
        <taxon>Gunneridae</taxon>
        <taxon>Pentapetalae</taxon>
        <taxon>rosids</taxon>
        <taxon>fabids</taxon>
        <taxon>Malpighiales</taxon>
        <taxon>Euphorbiaceae</taxon>
        <taxon>Crotonoideae</taxon>
        <taxon>Manihoteae</taxon>
        <taxon>Manihot</taxon>
    </lineage>
</organism>
<accession>A0ACB7GZB3</accession>
<dbReference type="Proteomes" id="UP000091857">
    <property type="component" value="Chromosome 10"/>
</dbReference>
<keyword evidence="2" id="KW-1185">Reference proteome</keyword>
<name>A0ACB7GZB3_MANES</name>
<protein>
    <submittedName>
        <fullName evidence="1">Uncharacterized protein</fullName>
    </submittedName>
</protein>
<proteinExistence type="predicted"/>